<gene>
    <name evidence="2" type="ORF">PCOR1329_LOCUS39041</name>
</gene>
<evidence type="ECO:0000313" key="2">
    <source>
        <dbReference type="EMBL" id="CAK0845165.1"/>
    </source>
</evidence>
<reference evidence="2" key="1">
    <citation type="submission" date="2023-10" db="EMBL/GenBank/DDBJ databases">
        <authorList>
            <person name="Chen Y."/>
            <person name="Shah S."/>
            <person name="Dougan E. K."/>
            <person name="Thang M."/>
            <person name="Chan C."/>
        </authorList>
    </citation>
    <scope>NUCLEOTIDE SEQUENCE [LARGE SCALE GENOMIC DNA]</scope>
</reference>
<dbReference type="Proteomes" id="UP001189429">
    <property type="component" value="Unassembled WGS sequence"/>
</dbReference>
<feature type="compositionally biased region" description="Polar residues" evidence="1">
    <location>
        <begin position="298"/>
        <end position="309"/>
    </location>
</feature>
<organism evidence="2 3">
    <name type="scientific">Prorocentrum cordatum</name>
    <dbReference type="NCBI Taxonomy" id="2364126"/>
    <lineage>
        <taxon>Eukaryota</taxon>
        <taxon>Sar</taxon>
        <taxon>Alveolata</taxon>
        <taxon>Dinophyceae</taxon>
        <taxon>Prorocentrales</taxon>
        <taxon>Prorocentraceae</taxon>
        <taxon>Prorocentrum</taxon>
    </lineage>
</organism>
<dbReference type="EMBL" id="CAUYUJ010014719">
    <property type="protein sequence ID" value="CAK0845165.1"/>
    <property type="molecule type" value="Genomic_DNA"/>
</dbReference>
<sequence>MPATLSTPSKASNPALLSSASPSTAQRSFLAQRVPLPVKTGNHMIDDEALARRECFMTIIDECSANDSHILPLFNELNKRLRAMAKEVKCDGAKFDSLAKAFGNTDEEFMIRIIVSNSDLTLAEIVKAKQMDDGAVFQLMQFALQWPKSLKYPEEARVVEVLSRTMTARLGACGDRLKRFKARGGVDSTGALHWRAGSYDLKFAGGKLTEVTHISADKVQIPPGYHIDNTYTLNLNWDDWTACLMKPPMPPILLSEFFKTTKTGPFKIPRVTPSSKDFAKSVQDTFNIYKAEVERVNGTASAPSSSGSEIQKELKSLDSEKKRKAMEKARKSACDKMQEVKKRRSISLAAQSA</sequence>
<evidence type="ECO:0000313" key="3">
    <source>
        <dbReference type="Proteomes" id="UP001189429"/>
    </source>
</evidence>
<feature type="region of interest" description="Disordered" evidence="1">
    <location>
        <begin position="298"/>
        <end position="353"/>
    </location>
</feature>
<name>A0ABN9TGZ7_9DINO</name>
<accession>A0ABN9TGZ7</accession>
<proteinExistence type="predicted"/>
<evidence type="ECO:0000256" key="1">
    <source>
        <dbReference type="SAM" id="MobiDB-lite"/>
    </source>
</evidence>
<comment type="caution">
    <text evidence="2">The sequence shown here is derived from an EMBL/GenBank/DDBJ whole genome shotgun (WGS) entry which is preliminary data.</text>
</comment>
<keyword evidence="3" id="KW-1185">Reference proteome</keyword>
<feature type="region of interest" description="Disordered" evidence="1">
    <location>
        <begin position="1"/>
        <end position="20"/>
    </location>
</feature>
<feature type="compositionally biased region" description="Basic and acidic residues" evidence="1">
    <location>
        <begin position="310"/>
        <end position="340"/>
    </location>
</feature>
<feature type="compositionally biased region" description="Low complexity" evidence="1">
    <location>
        <begin position="8"/>
        <end position="20"/>
    </location>
</feature>
<protein>
    <submittedName>
        <fullName evidence="2">Uncharacterized protein</fullName>
    </submittedName>
</protein>